<dbReference type="PROSITE" id="PS50865">
    <property type="entry name" value="ZF_MYND_2"/>
    <property type="match status" value="1"/>
</dbReference>
<dbReference type="AlphaFoldDB" id="A0A6A5JVC9"/>
<feature type="region of interest" description="Disordered" evidence="5">
    <location>
        <begin position="57"/>
        <end position="81"/>
    </location>
</feature>
<dbReference type="OrthoDB" id="341421at2759"/>
<evidence type="ECO:0000256" key="1">
    <source>
        <dbReference type="ARBA" id="ARBA00022723"/>
    </source>
</evidence>
<gene>
    <name evidence="7" type="ORF">BDW02DRAFT_467795</name>
</gene>
<protein>
    <recommendedName>
        <fullName evidence="6">MYND-type domain-containing protein</fullName>
    </recommendedName>
</protein>
<keyword evidence="2 4" id="KW-0863">Zinc-finger</keyword>
<feature type="domain" description="MYND-type" evidence="6">
    <location>
        <begin position="7"/>
        <end position="45"/>
    </location>
</feature>
<organism evidence="7 8">
    <name type="scientific">Decorospora gaudefroyi</name>
    <dbReference type="NCBI Taxonomy" id="184978"/>
    <lineage>
        <taxon>Eukaryota</taxon>
        <taxon>Fungi</taxon>
        <taxon>Dikarya</taxon>
        <taxon>Ascomycota</taxon>
        <taxon>Pezizomycotina</taxon>
        <taxon>Dothideomycetes</taxon>
        <taxon>Pleosporomycetidae</taxon>
        <taxon>Pleosporales</taxon>
        <taxon>Pleosporineae</taxon>
        <taxon>Pleosporaceae</taxon>
        <taxon>Decorospora</taxon>
    </lineage>
</organism>
<evidence type="ECO:0000256" key="3">
    <source>
        <dbReference type="ARBA" id="ARBA00022833"/>
    </source>
</evidence>
<feature type="non-terminal residue" evidence="7">
    <location>
        <position position="1"/>
    </location>
</feature>
<feature type="non-terminal residue" evidence="7">
    <location>
        <position position="81"/>
    </location>
</feature>
<evidence type="ECO:0000256" key="5">
    <source>
        <dbReference type="SAM" id="MobiDB-lite"/>
    </source>
</evidence>
<sequence>TTTTHSCAQCGQTPSVPKTCNKCHSAAYCNKDCQKNHFRQHKKVCASLAQEYVKLHEPKMATRGGGGSSREGPQRGLQKWQ</sequence>
<keyword evidence="8" id="KW-1185">Reference proteome</keyword>
<dbReference type="InterPro" id="IPR002893">
    <property type="entry name" value="Znf_MYND"/>
</dbReference>
<dbReference type="Pfam" id="PF01753">
    <property type="entry name" value="zf-MYND"/>
    <property type="match status" value="1"/>
</dbReference>
<evidence type="ECO:0000256" key="2">
    <source>
        <dbReference type="ARBA" id="ARBA00022771"/>
    </source>
</evidence>
<evidence type="ECO:0000256" key="4">
    <source>
        <dbReference type="PROSITE-ProRule" id="PRU00134"/>
    </source>
</evidence>
<evidence type="ECO:0000313" key="8">
    <source>
        <dbReference type="Proteomes" id="UP000800040"/>
    </source>
</evidence>
<accession>A0A6A5JVC9</accession>
<evidence type="ECO:0000259" key="6">
    <source>
        <dbReference type="PROSITE" id="PS50865"/>
    </source>
</evidence>
<dbReference type="Gene3D" id="6.10.140.2220">
    <property type="match status" value="1"/>
</dbReference>
<keyword evidence="1" id="KW-0479">Metal-binding</keyword>
<proteinExistence type="predicted"/>
<name>A0A6A5JVC9_9PLEO</name>
<dbReference type="EMBL" id="ML975583">
    <property type="protein sequence ID" value="KAF1828288.1"/>
    <property type="molecule type" value="Genomic_DNA"/>
</dbReference>
<dbReference type="SUPFAM" id="SSF144232">
    <property type="entry name" value="HIT/MYND zinc finger-like"/>
    <property type="match status" value="1"/>
</dbReference>
<dbReference type="Proteomes" id="UP000800040">
    <property type="component" value="Unassembled WGS sequence"/>
</dbReference>
<reference evidence="7" key="1">
    <citation type="submission" date="2020-01" db="EMBL/GenBank/DDBJ databases">
        <authorList>
            <consortium name="DOE Joint Genome Institute"/>
            <person name="Haridas S."/>
            <person name="Albert R."/>
            <person name="Binder M."/>
            <person name="Bloem J."/>
            <person name="Labutti K."/>
            <person name="Salamov A."/>
            <person name="Andreopoulos B."/>
            <person name="Baker S.E."/>
            <person name="Barry K."/>
            <person name="Bills G."/>
            <person name="Bluhm B.H."/>
            <person name="Cannon C."/>
            <person name="Castanera R."/>
            <person name="Culley D.E."/>
            <person name="Daum C."/>
            <person name="Ezra D."/>
            <person name="Gonzalez J.B."/>
            <person name="Henrissat B."/>
            <person name="Kuo A."/>
            <person name="Liang C."/>
            <person name="Lipzen A."/>
            <person name="Lutzoni F."/>
            <person name="Magnuson J."/>
            <person name="Mondo S."/>
            <person name="Nolan M."/>
            <person name="Ohm R."/>
            <person name="Pangilinan J."/>
            <person name="Park H.-J."/>
            <person name="Ramirez L."/>
            <person name="Alfaro M."/>
            <person name="Sun H."/>
            <person name="Tritt A."/>
            <person name="Yoshinaga Y."/>
            <person name="Zwiers L.-H."/>
            <person name="Turgeon B.G."/>
            <person name="Goodwin S.B."/>
            <person name="Spatafora J.W."/>
            <person name="Crous P.W."/>
            <person name="Grigoriev I.V."/>
        </authorList>
    </citation>
    <scope>NUCLEOTIDE SEQUENCE</scope>
    <source>
        <strain evidence="7">P77</strain>
    </source>
</reference>
<evidence type="ECO:0000313" key="7">
    <source>
        <dbReference type="EMBL" id="KAF1828288.1"/>
    </source>
</evidence>
<keyword evidence="3" id="KW-0862">Zinc</keyword>
<dbReference type="GO" id="GO:0008270">
    <property type="term" value="F:zinc ion binding"/>
    <property type="evidence" value="ECO:0007669"/>
    <property type="project" value="UniProtKB-KW"/>
</dbReference>